<dbReference type="Proteomes" id="UP000735302">
    <property type="component" value="Unassembled WGS sequence"/>
</dbReference>
<evidence type="ECO:0008006" key="3">
    <source>
        <dbReference type="Google" id="ProtNLM"/>
    </source>
</evidence>
<dbReference type="AlphaFoldDB" id="A0AAV4BCG1"/>
<reference evidence="1 2" key="1">
    <citation type="journal article" date="2021" name="Elife">
        <title>Chloroplast acquisition without the gene transfer in kleptoplastic sea slugs, Plakobranchus ocellatus.</title>
        <authorList>
            <person name="Maeda T."/>
            <person name="Takahashi S."/>
            <person name="Yoshida T."/>
            <person name="Shimamura S."/>
            <person name="Takaki Y."/>
            <person name="Nagai Y."/>
            <person name="Toyoda A."/>
            <person name="Suzuki Y."/>
            <person name="Arimoto A."/>
            <person name="Ishii H."/>
            <person name="Satoh N."/>
            <person name="Nishiyama T."/>
            <person name="Hasebe M."/>
            <person name="Maruyama T."/>
            <person name="Minagawa J."/>
            <person name="Obokata J."/>
            <person name="Shigenobu S."/>
        </authorList>
    </citation>
    <scope>NUCLEOTIDE SEQUENCE [LARGE SCALE GENOMIC DNA]</scope>
</reference>
<sequence length="125" mass="14134">MKLMLSLAVFTTSYDLKRSEPHVGLHPVSGERTRNLKSLQMCYQVGGPRFESQSGPSQFFISPLCPPSSKWFPRFTRPLEKRRGIVIVTDRLSHVCYCSCNDFTATPSCRSAASEQRELLVAIQH</sequence>
<dbReference type="EMBL" id="BLXT01004931">
    <property type="protein sequence ID" value="GFO18111.1"/>
    <property type="molecule type" value="Genomic_DNA"/>
</dbReference>
<evidence type="ECO:0000313" key="2">
    <source>
        <dbReference type="Proteomes" id="UP000735302"/>
    </source>
</evidence>
<comment type="caution">
    <text evidence="1">The sequence shown here is derived from an EMBL/GenBank/DDBJ whole genome shotgun (WGS) entry which is preliminary data.</text>
</comment>
<accession>A0AAV4BCG1</accession>
<protein>
    <recommendedName>
        <fullName evidence="3">Secreted protein</fullName>
    </recommendedName>
</protein>
<keyword evidence="2" id="KW-1185">Reference proteome</keyword>
<gene>
    <name evidence="1" type="ORF">PoB_004461600</name>
</gene>
<proteinExistence type="predicted"/>
<organism evidence="1 2">
    <name type="scientific">Plakobranchus ocellatus</name>
    <dbReference type="NCBI Taxonomy" id="259542"/>
    <lineage>
        <taxon>Eukaryota</taxon>
        <taxon>Metazoa</taxon>
        <taxon>Spiralia</taxon>
        <taxon>Lophotrochozoa</taxon>
        <taxon>Mollusca</taxon>
        <taxon>Gastropoda</taxon>
        <taxon>Heterobranchia</taxon>
        <taxon>Euthyneura</taxon>
        <taxon>Panpulmonata</taxon>
        <taxon>Sacoglossa</taxon>
        <taxon>Placobranchoidea</taxon>
        <taxon>Plakobranchidae</taxon>
        <taxon>Plakobranchus</taxon>
    </lineage>
</organism>
<name>A0AAV4BCG1_9GAST</name>
<evidence type="ECO:0000313" key="1">
    <source>
        <dbReference type="EMBL" id="GFO18111.1"/>
    </source>
</evidence>